<name>A0A1A0QU59_MYCPR</name>
<organism evidence="1 2">
    <name type="scientific">Mycolicibacterium peregrinum</name>
    <name type="common">Mycobacterium peregrinum</name>
    <dbReference type="NCBI Taxonomy" id="43304"/>
    <lineage>
        <taxon>Bacteria</taxon>
        <taxon>Bacillati</taxon>
        <taxon>Actinomycetota</taxon>
        <taxon>Actinomycetes</taxon>
        <taxon>Mycobacteriales</taxon>
        <taxon>Mycobacteriaceae</taxon>
        <taxon>Mycolicibacterium</taxon>
    </lineage>
</organism>
<dbReference type="AlphaFoldDB" id="A0A1A0QU59"/>
<sequence>MAPMACADPSTSPTESAVVQRAVGDIASQLNGKKAKLEVKTFNTSGIWAFLDATMKEVNGDPFSYAGTPLEVDAVHGGASGNYVGLFREGADGTWQVIKSRVGPTDVAWVGWDKQYGAPSDLFPGGVR</sequence>
<evidence type="ECO:0000313" key="2">
    <source>
        <dbReference type="Proteomes" id="UP000093902"/>
    </source>
</evidence>
<dbReference type="EMBL" id="LZSO01000036">
    <property type="protein sequence ID" value="OBB25647.1"/>
    <property type="molecule type" value="Genomic_DNA"/>
</dbReference>
<reference evidence="2" key="1">
    <citation type="submission" date="2016-06" db="EMBL/GenBank/DDBJ databases">
        <authorList>
            <person name="Sutton G."/>
            <person name="Brinkac L."/>
            <person name="Sanka R."/>
            <person name="Adams M."/>
            <person name="Lau E."/>
            <person name="Mehaffy C."/>
            <person name="Tameris M."/>
            <person name="Hatherill M."/>
            <person name="Hanekom W."/>
            <person name="Mahomed H."/>
            <person name="Mcshane H."/>
        </authorList>
    </citation>
    <scope>NUCLEOTIDE SEQUENCE [LARGE SCALE GENOMIC DNA]</scope>
    <source>
        <strain evidence="2">852002-51209_SCH5440388</strain>
    </source>
</reference>
<dbReference type="Proteomes" id="UP000093902">
    <property type="component" value="Unassembled WGS sequence"/>
</dbReference>
<accession>A0A1A0QU59</accession>
<comment type="caution">
    <text evidence="1">The sequence shown here is derived from an EMBL/GenBank/DDBJ whole genome shotgun (WGS) entry which is preliminary data.</text>
</comment>
<protein>
    <submittedName>
        <fullName evidence="1">Uncharacterized protein</fullName>
    </submittedName>
</protein>
<gene>
    <name evidence="1" type="ORF">A5792_28300</name>
</gene>
<evidence type="ECO:0000313" key="1">
    <source>
        <dbReference type="EMBL" id="OBB25647.1"/>
    </source>
</evidence>
<proteinExistence type="predicted"/>
<dbReference type="OrthoDB" id="5540942at2"/>